<dbReference type="EMBL" id="LSYS01007707">
    <property type="protein sequence ID" value="OPJ71316.1"/>
    <property type="molecule type" value="Genomic_DNA"/>
</dbReference>
<protein>
    <submittedName>
        <fullName evidence="1">Uncharacterized protein</fullName>
    </submittedName>
</protein>
<proteinExistence type="predicted"/>
<reference evidence="1 2" key="1">
    <citation type="submission" date="2016-02" db="EMBL/GenBank/DDBJ databases">
        <title>Band-tailed pigeon sequencing and assembly.</title>
        <authorList>
            <person name="Soares A.E."/>
            <person name="Novak B.J."/>
            <person name="Rice E.S."/>
            <person name="O'Connell B."/>
            <person name="Chang D."/>
            <person name="Weber S."/>
            <person name="Shapiro B."/>
        </authorList>
    </citation>
    <scope>NUCLEOTIDE SEQUENCE [LARGE SCALE GENOMIC DNA]</scope>
    <source>
        <strain evidence="1">BTP2013</strain>
        <tissue evidence="1">Blood</tissue>
    </source>
</reference>
<dbReference type="AlphaFoldDB" id="A0A1V4JGM3"/>
<keyword evidence="2" id="KW-1185">Reference proteome</keyword>
<gene>
    <name evidence="1" type="ORF">AV530_018626</name>
</gene>
<evidence type="ECO:0000313" key="2">
    <source>
        <dbReference type="Proteomes" id="UP000190648"/>
    </source>
</evidence>
<name>A0A1V4JGM3_PATFA</name>
<organism evidence="1 2">
    <name type="scientific">Patagioenas fasciata monilis</name>
    <dbReference type="NCBI Taxonomy" id="372326"/>
    <lineage>
        <taxon>Eukaryota</taxon>
        <taxon>Metazoa</taxon>
        <taxon>Chordata</taxon>
        <taxon>Craniata</taxon>
        <taxon>Vertebrata</taxon>
        <taxon>Euteleostomi</taxon>
        <taxon>Archelosauria</taxon>
        <taxon>Archosauria</taxon>
        <taxon>Dinosauria</taxon>
        <taxon>Saurischia</taxon>
        <taxon>Theropoda</taxon>
        <taxon>Coelurosauria</taxon>
        <taxon>Aves</taxon>
        <taxon>Neognathae</taxon>
        <taxon>Neoaves</taxon>
        <taxon>Columbimorphae</taxon>
        <taxon>Columbiformes</taxon>
        <taxon>Columbidae</taxon>
        <taxon>Patagioenas</taxon>
    </lineage>
</organism>
<evidence type="ECO:0000313" key="1">
    <source>
        <dbReference type="EMBL" id="OPJ71316.1"/>
    </source>
</evidence>
<accession>A0A1V4JGM3</accession>
<sequence>MSKTGTWNLQNECPVQLYRGSMKHLVDGKLRMMWCNTSLEYCNTGTRGGKYKVLWALKEFPIPANLSSVSLNSLRMSLPVGVTHVLMEATGIPTMGYFFIGIRFYSAEVQSWENNGVELYFSS</sequence>
<dbReference type="Proteomes" id="UP000190648">
    <property type="component" value="Unassembled WGS sequence"/>
</dbReference>
<comment type="caution">
    <text evidence="1">The sequence shown here is derived from an EMBL/GenBank/DDBJ whole genome shotgun (WGS) entry which is preliminary data.</text>
</comment>